<protein>
    <submittedName>
        <fullName evidence="2">Uncharacterized protein</fullName>
    </submittedName>
</protein>
<gene>
    <name evidence="2" type="ORF">Q9L58_004281</name>
</gene>
<comment type="caution">
    <text evidence="2">The sequence shown here is derived from an EMBL/GenBank/DDBJ whole genome shotgun (WGS) entry which is preliminary data.</text>
</comment>
<feature type="compositionally biased region" description="Polar residues" evidence="1">
    <location>
        <begin position="99"/>
        <end position="118"/>
    </location>
</feature>
<feature type="compositionally biased region" description="Gly residues" evidence="1">
    <location>
        <begin position="72"/>
        <end position="81"/>
    </location>
</feature>
<dbReference type="Proteomes" id="UP001447188">
    <property type="component" value="Unassembled WGS sequence"/>
</dbReference>
<evidence type="ECO:0000313" key="2">
    <source>
        <dbReference type="EMBL" id="KAL0636673.1"/>
    </source>
</evidence>
<reference evidence="2 3" key="1">
    <citation type="submission" date="2024-02" db="EMBL/GenBank/DDBJ databases">
        <title>Discinaceae phylogenomics.</title>
        <authorList>
            <person name="Dirks A.C."/>
            <person name="James T.Y."/>
        </authorList>
    </citation>
    <scope>NUCLEOTIDE SEQUENCE [LARGE SCALE GENOMIC DNA]</scope>
    <source>
        <strain evidence="2 3">ACD0624</strain>
    </source>
</reference>
<organism evidence="2 3">
    <name type="scientific">Discina gigas</name>
    <dbReference type="NCBI Taxonomy" id="1032678"/>
    <lineage>
        <taxon>Eukaryota</taxon>
        <taxon>Fungi</taxon>
        <taxon>Dikarya</taxon>
        <taxon>Ascomycota</taxon>
        <taxon>Pezizomycotina</taxon>
        <taxon>Pezizomycetes</taxon>
        <taxon>Pezizales</taxon>
        <taxon>Discinaceae</taxon>
        <taxon>Discina</taxon>
    </lineage>
</organism>
<accession>A0ABR3GL68</accession>
<evidence type="ECO:0000256" key="1">
    <source>
        <dbReference type="SAM" id="MobiDB-lite"/>
    </source>
</evidence>
<proteinExistence type="predicted"/>
<evidence type="ECO:0000313" key="3">
    <source>
        <dbReference type="Proteomes" id="UP001447188"/>
    </source>
</evidence>
<sequence>MSGSGTPFSGDHIGPPLLNDRNFRELNERGSFVSLLDYHREYIEPSRTCQYRLPSETEFSEDNQRTEISRGESGGESGGTGDNVDPGPDGDSRYRAYVASSSGYGDSQYQLNPANGTNGRYRRTSEHSIWGPAGLDPQEGKKP</sequence>
<dbReference type="EMBL" id="JBBBZM010000045">
    <property type="protein sequence ID" value="KAL0636673.1"/>
    <property type="molecule type" value="Genomic_DNA"/>
</dbReference>
<keyword evidence="3" id="KW-1185">Reference proteome</keyword>
<name>A0ABR3GL68_9PEZI</name>
<feature type="region of interest" description="Disordered" evidence="1">
    <location>
        <begin position="46"/>
        <end position="143"/>
    </location>
</feature>